<gene>
    <name evidence="2" type="ORF">CDAR_63481</name>
</gene>
<reference evidence="2 3" key="1">
    <citation type="submission" date="2021-06" db="EMBL/GenBank/DDBJ databases">
        <title>Caerostris darwini draft genome.</title>
        <authorList>
            <person name="Kono N."/>
            <person name="Arakawa K."/>
        </authorList>
    </citation>
    <scope>NUCLEOTIDE SEQUENCE [LARGE SCALE GENOMIC DNA]</scope>
</reference>
<sequence length="97" mass="10483">MKFFQFFHFPLSLAKVNNFQFQNILFPSEGSSSKTGSEIPLSLSASVSLGRKSIPPSIGNPAHKQAQGPAPHSLPAPPSLPRNQWARSSAAIRRLAT</sequence>
<accession>A0AAV4QD76</accession>
<feature type="region of interest" description="Disordered" evidence="1">
    <location>
        <begin position="52"/>
        <end position="97"/>
    </location>
</feature>
<organism evidence="2 3">
    <name type="scientific">Caerostris darwini</name>
    <dbReference type="NCBI Taxonomy" id="1538125"/>
    <lineage>
        <taxon>Eukaryota</taxon>
        <taxon>Metazoa</taxon>
        <taxon>Ecdysozoa</taxon>
        <taxon>Arthropoda</taxon>
        <taxon>Chelicerata</taxon>
        <taxon>Arachnida</taxon>
        <taxon>Araneae</taxon>
        <taxon>Araneomorphae</taxon>
        <taxon>Entelegynae</taxon>
        <taxon>Araneoidea</taxon>
        <taxon>Araneidae</taxon>
        <taxon>Caerostris</taxon>
    </lineage>
</organism>
<dbReference type="Proteomes" id="UP001054837">
    <property type="component" value="Unassembled WGS sequence"/>
</dbReference>
<keyword evidence="3" id="KW-1185">Reference proteome</keyword>
<proteinExistence type="predicted"/>
<evidence type="ECO:0000313" key="2">
    <source>
        <dbReference type="EMBL" id="GIY08003.1"/>
    </source>
</evidence>
<dbReference type="AlphaFoldDB" id="A0AAV4QD76"/>
<evidence type="ECO:0000256" key="1">
    <source>
        <dbReference type="SAM" id="MobiDB-lite"/>
    </source>
</evidence>
<dbReference type="EMBL" id="BPLQ01004429">
    <property type="protein sequence ID" value="GIY08003.1"/>
    <property type="molecule type" value="Genomic_DNA"/>
</dbReference>
<protein>
    <submittedName>
        <fullName evidence="2">Uncharacterized protein</fullName>
    </submittedName>
</protein>
<comment type="caution">
    <text evidence="2">The sequence shown here is derived from an EMBL/GenBank/DDBJ whole genome shotgun (WGS) entry which is preliminary data.</text>
</comment>
<evidence type="ECO:0000313" key="3">
    <source>
        <dbReference type="Proteomes" id="UP001054837"/>
    </source>
</evidence>
<name>A0AAV4QD76_9ARAC</name>